<evidence type="ECO:0000256" key="1">
    <source>
        <dbReference type="ARBA" id="ARBA00004167"/>
    </source>
</evidence>
<dbReference type="OrthoDB" id="2019572at2759"/>
<feature type="compositionally biased region" description="Polar residues" evidence="5">
    <location>
        <begin position="183"/>
        <end position="194"/>
    </location>
</feature>
<protein>
    <recommendedName>
        <fullName evidence="8">WSC domain-containing protein</fullName>
    </recommendedName>
</protein>
<dbReference type="Pfam" id="PF01822">
    <property type="entry name" value="WSC"/>
    <property type="match status" value="1"/>
</dbReference>
<organism evidence="9 10">
    <name type="scientific">Hirsutella minnesotensis 3608</name>
    <dbReference type="NCBI Taxonomy" id="1043627"/>
    <lineage>
        <taxon>Eukaryota</taxon>
        <taxon>Fungi</taxon>
        <taxon>Dikarya</taxon>
        <taxon>Ascomycota</taxon>
        <taxon>Pezizomycotina</taxon>
        <taxon>Sordariomycetes</taxon>
        <taxon>Hypocreomycetidae</taxon>
        <taxon>Hypocreales</taxon>
        <taxon>Ophiocordycipitaceae</taxon>
        <taxon>Hirsutella</taxon>
    </lineage>
</organism>
<dbReference type="PROSITE" id="PS51212">
    <property type="entry name" value="WSC"/>
    <property type="match status" value="1"/>
</dbReference>
<evidence type="ECO:0000256" key="3">
    <source>
        <dbReference type="ARBA" id="ARBA00022989"/>
    </source>
</evidence>
<gene>
    <name evidence="9" type="ORF">HIM_08907</name>
</gene>
<proteinExistence type="predicted"/>
<feature type="chain" id="PRO_5002525836" description="WSC domain-containing protein" evidence="7">
    <location>
        <begin position="21"/>
        <end position="299"/>
    </location>
</feature>
<keyword evidence="3 6" id="KW-1133">Transmembrane helix</keyword>
<evidence type="ECO:0000256" key="7">
    <source>
        <dbReference type="SAM" id="SignalP"/>
    </source>
</evidence>
<feature type="transmembrane region" description="Helical" evidence="6">
    <location>
        <begin position="206"/>
        <end position="228"/>
    </location>
</feature>
<dbReference type="Gene3D" id="1.20.5.510">
    <property type="entry name" value="Single helix bin"/>
    <property type="match status" value="1"/>
</dbReference>
<keyword evidence="7" id="KW-0732">Signal</keyword>
<feature type="signal peptide" evidence="7">
    <location>
        <begin position="1"/>
        <end position="20"/>
    </location>
</feature>
<evidence type="ECO:0000313" key="9">
    <source>
        <dbReference type="EMBL" id="KJZ71710.1"/>
    </source>
</evidence>
<accession>A0A0F7ZM54</accession>
<evidence type="ECO:0000256" key="6">
    <source>
        <dbReference type="SAM" id="Phobius"/>
    </source>
</evidence>
<name>A0A0F7ZM54_9HYPO</name>
<evidence type="ECO:0000259" key="8">
    <source>
        <dbReference type="PROSITE" id="PS51212"/>
    </source>
</evidence>
<feature type="region of interest" description="Disordered" evidence="5">
    <location>
        <begin position="151"/>
        <end position="201"/>
    </location>
</feature>
<evidence type="ECO:0000313" key="10">
    <source>
        <dbReference type="Proteomes" id="UP000054481"/>
    </source>
</evidence>
<keyword evidence="2 6" id="KW-0812">Transmembrane</keyword>
<evidence type="ECO:0000256" key="4">
    <source>
        <dbReference type="ARBA" id="ARBA00023136"/>
    </source>
</evidence>
<dbReference type="SMART" id="SM00321">
    <property type="entry name" value="WSC"/>
    <property type="match status" value="1"/>
</dbReference>
<dbReference type="GO" id="GO:0016020">
    <property type="term" value="C:membrane"/>
    <property type="evidence" value="ECO:0007669"/>
    <property type="project" value="UniProtKB-SubCell"/>
</dbReference>
<dbReference type="PANTHER" id="PTHR15549">
    <property type="entry name" value="PAIRED IMMUNOGLOBULIN-LIKE TYPE 2 RECEPTOR"/>
    <property type="match status" value="1"/>
</dbReference>
<keyword evidence="4 6" id="KW-0472">Membrane</keyword>
<feature type="domain" description="WSC" evidence="8">
    <location>
        <begin position="53"/>
        <end position="143"/>
    </location>
</feature>
<sequence length="299" mass="31551">MKSTFVYVALLATSHAYATAEIPTKVPRDEKGTLVERAGKAKQSPSAFPLPNAPTPHGCYKSAGNMTTHKVENMSSGSCNKVCTNGKFTVSGLQGSQCYCGMLYPPDSDVVEDDKCDYPCPFYDLEACGGLGKPGFWSVFNTGVSVNVDTFEPPSSSSSGGPQPSKTPTSPSSDPSDASKSAVATQSQSPSSQGDDNKSEPNTAGIVAGVVAGVVGAALVAGVFFWLFRRRRNSELQEEHRRNAAVNAFINGSKPPGSSGSMSMTDARLDPVLANRRMSDGSIADNEDYSRRILRVTNA</sequence>
<reference evidence="9 10" key="1">
    <citation type="journal article" date="2014" name="Genome Biol. Evol.">
        <title>Comparative genomics and transcriptomics analyses reveal divergent lifestyle features of nematode endoparasitic fungus Hirsutella minnesotensis.</title>
        <authorList>
            <person name="Lai Y."/>
            <person name="Liu K."/>
            <person name="Zhang X."/>
            <person name="Zhang X."/>
            <person name="Li K."/>
            <person name="Wang N."/>
            <person name="Shu C."/>
            <person name="Wu Y."/>
            <person name="Wang C."/>
            <person name="Bushley K.E."/>
            <person name="Xiang M."/>
            <person name="Liu X."/>
        </authorList>
    </citation>
    <scope>NUCLEOTIDE SEQUENCE [LARGE SCALE GENOMIC DNA]</scope>
    <source>
        <strain evidence="9 10">3608</strain>
    </source>
</reference>
<dbReference type="EMBL" id="KQ030564">
    <property type="protein sequence ID" value="KJZ71710.1"/>
    <property type="molecule type" value="Genomic_DNA"/>
</dbReference>
<evidence type="ECO:0000256" key="5">
    <source>
        <dbReference type="SAM" id="MobiDB-lite"/>
    </source>
</evidence>
<dbReference type="Proteomes" id="UP000054481">
    <property type="component" value="Unassembled WGS sequence"/>
</dbReference>
<dbReference type="InterPro" id="IPR051694">
    <property type="entry name" value="Immunoregulatory_rcpt-like"/>
</dbReference>
<dbReference type="GO" id="GO:0071944">
    <property type="term" value="C:cell periphery"/>
    <property type="evidence" value="ECO:0007669"/>
    <property type="project" value="UniProtKB-ARBA"/>
</dbReference>
<dbReference type="AlphaFoldDB" id="A0A0F7ZM54"/>
<feature type="compositionally biased region" description="Low complexity" evidence="5">
    <location>
        <begin position="153"/>
        <end position="182"/>
    </location>
</feature>
<comment type="subcellular location">
    <subcellularLocation>
        <location evidence="1">Membrane</location>
        <topology evidence="1">Single-pass membrane protein</topology>
    </subcellularLocation>
</comment>
<keyword evidence="10" id="KW-1185">Reference proteome</keyword>
<evidence type="ECO:0000256" key="2">
    <source>
        <dbReference type="ARBA" id="ARBA00022692"/>
    </source>
</evidence>
<dbReference type="InterPro" id="IPR002889">
    <property type="entry name" value="WSC_carb-bd"/>
</dbReference>